<dbReference type="PROSITE" id="PS00132">
    <property type="entry name" value="CARBOXYPEPT_ZN_1"/>
    <property type="match status" value="1"/>
</dbReference>
<keyword evidence="3" id="KW-0121">Carboxypeptidase</keyword>
<dbReference type="SMART" id="SM00631">
    <property type="entry name" value="Zn_pept"/>
    <property type="match status" value="1"/>
</dbReference>
<evidence type="ECO:0000256" key="4">
    <source>
        <dbReference type="ARBA" id="ARBA00022670"/>
    </source>
</evidence>
<dbReference type="EMBL" id="JBEDNZ010000014">
    <property type="protein sequence ID" value="KAL0830104.1"/>
    <property type="molecule type" value="Genomic_DNA"/>
</dbReference>
<protein>
    <recommendedName>
        <fullName evidence="13">Peptidase M14 domain-containing protein</fullName>
    </recommendedName>
</protein>
<keyword evidence="8" id="KW-0862">Zinc</keyword>
<dbReference type="GO" id="GO:0004180">
    <property type="term" value="F:carboxypeptidase activity"/>
    <property type="evidence" value="ECO:0007669"/>
    <property type="project" value="UniProtKB-KW"/>
</dbReference>
<evidence type="ECO:0000256" key="2">
    <source>
        <dbReference type="ARBA" id="ARBA00005988"/>
    </source>
</evidence>
<keyword evidence="4" id="KW-0645">Protease</keyword>
<feature type="domain" description="Peptidase M14" evidence="13">
    <location>
        <begin position="118"/>
        <end position="422"/>
    </location>
</feature>
<feature type="signal peptide" evidence="12">
    <location>
        <begin position="1"/>
        <end position="15"/>
    </location>
</feature>
<evidence type="ECO:0000256" key="9">
    <source>
        <dbReference type="ARBA" id="ARBA00023049"/>
    </source>
</evidence>
<evidence type="ECO:0000256" key="5">
    <source>
        <dbReference type="ARBA" id="ARBA00022723"/>
    </source>
</evidence>
<dbReference type="PANTHER" id="PTHR11705">
    <property type="entry name" value="PROTEASE FAMILY M14 CARBOXYPEPTIDASE A,B"/>
    <property type="match status" value="1"/>
</dbReference>
<dbReference type="GO" id="GO:0006508">
    <property type="term" value="P:proteolysis"/>
    <property type="evidence" value="ECO:0007669"/>
    <property type="project" value="UniProtKB-KW"/>
</dbReference>
<evidence type="ECO:0000256" key="6">
    <source>
        <dbReference type="ARBA" id="ARBA00022729"/>
    </source>
</evidence>
<keyword evidence="5" id="KW-0479">Metal-binding</keyword>
<dbReference type="GO" id="GO:0008237">
    <property type="term" value="F:metallopeptidase activity"/>
    <property type="evidence" value="ECO:0007669"/>
    <property type="project" value="UniProtKB-KW"/>
</dbReference>
<evidence type="ECO:0000259" key="13">
    <source>
        <dbReference type="PROSITE" id="PS52035"/>
    </source>
</evidence>
<comment type="similarity">
    <text evidence="2 11">Belongs to the peptidase M14 family.</text>
</comment>
<comment type="cofactor">
    <cofactor evidence="1">
        <name>Zn(2+)</name>
        <dbReference type="ChEBI" id="CHEBI:29105"/>
    </cofactor>
</comment>
<evidence type="ECO:0000256" key="11">
    <source>
        <dbReference type="PROSITE-ProRule" id="PRU01379"/>
    </source>
</evidence>
<dbReference type="Pfam" id="PF02244">
    <property type="entry name" value="Propep_M14"/>
    <property type="match status" value="1"/>
</dbReference>
<dbReference type="PROSITE" id="PS52035">
    <property type="entry name" value="PEPTIDASE_M14"/>
    <property type="match status" value="1"/>
</dbReference>
<keyword evidence="9" id="KW-0482">Metalloprotease</keyword>
<evidence type="ECO:0000256" key="8">
    <source>
        <dbReference type="ARBA" id="ARBA00022833"/>
    </source>
</evidence>
<proteinExistence type="inferred from homology"/>
<reference evidence="14 15" key="1">
    <citation type="submission" date="2024-06" db="EMBL/GenBank/DDBJ databases">
        <title>A chromosome-level genome assembly of beet webworm, Loxostege sticticalis.</title>
        <authorList>
            <person name="Zhang Y."/>
        </authorList>
    </citation>
    <scope>NUCLEOTIDE SEQUENCE [LARGE SCALE GENOMIC DNA]</scope>
    <source>
        <strain evidence="14">AQ028</strain>
        <tissue evidence="14">Male pupae</tissue>
    </source>
</reference>
<evidence type="ECO:0000256" key="1">
    <source>
        <dbReference type="ARBA" id="ARBA00001947"/>
    </source>
</evidence>
<organism evidence="14 15">
    <name type="scientific">Loxostege sticticalis</name>
    <name type="common">Beet webworm moth</name>
    <dbReference type="NCBI Taxonomy" id="481309"/>
    <lineage>
        <taxon>Eukaryota</taxon>
        <taxon>Metazoa</taxon>
        <taxon>Ecdysozoa</taxon>
        <taxon>Arthropoda</taxon>
        <taxon>Hexapoda</taxon>
        <taxon>Insecta</taxon>
        <taxon>Pterygota</taxon>
        <taxon>Neoptera</taxon>
        <taxon>Endopterygota</taxon>
        <taxon>Lepidoptera</taxon>
        <taxon>Glossata</taxon>
        <taxon>Ditrysia</taxon>
        <taxon>Pyraloidea</taxon>
        <taxon>Crambidae</taxon>
        <taxon>Pyraustinae</taxon>
        <taxon>Loxostege</taxon>
    </lineage>
</organism>
<dbReference type="FunFam" id="3.40.630.10:FF:000084">
    <property type="entry name" value="Carboxypeptidase B2"/>
    <property type="match status" value="1"/>
</dbReference>
<evidence type="ECO:0000256" key="10">
    <source>
        <dbReference type="ARBA" id="ARBA00023157"/>
    </source>
</evidence>
<dbReference type="Proteomes" id="UP001549921">
    <property type="component" value="Unassembled WGS sequence"/>
</dbReference>
<dbReference type="CDD" id="cd06248">
    <property type="entry name" value="M14_CP_insect"/>
    <property type="match status" value="1"/>
</dbReference>
<dbReference type="SUPFAM" id="SSF54897">
    <property type="entry name" value="Protease propeptides/inhibitors"/>
    <property type="match status" value="1"/>
</dbReference>
<dbReference type="Pfam" id="PF00246">
    <property type="entry name" value="Peptidase_M14"/>
    <property type="match status" value="1"/>
</dbReference>
<dbReference type="GO" id="GO:0046872">
    <property type="term" value="F:metal ion binding"/>
    <property type="evidence" value="ECO:0007669"/>
    <property type="project" value="UniProtKB-KW"/>
</dbReference>
<feature type="chain" id="PRO_5044749813" description="Peptidase M14 domain-containing protein" evidence="12">
    <location>
        <begin position="16"/>
        <end position="430"/>
    </location>
</feature>
<evidence type="ECO:0000313" key="14">
    <source>
        <dbReference type="EMBL" id="KAL0830104.1"/>
    </source>
</evidence>
<dbReference type="InterPro" id="IPR003146">
    <property type="entry name" value="M14A_act_pep"/>
</dbReference>
<dbReference type="InterPro" id="IPR036990">
    <property type="entry name" value="M14A-like_propep"/>
</dbReference>
<sequence>MKLLALIFVFVAVYAKHEAYVGYKSYYVEPKTQVELKALGSLIQEFEVDVLDYPSVGREGLVLVKPQFQDAFTKTLEDIGISYRIHVEDVVKALEEDDKEIEEMERENMSRNGGVRVPYNNYQRLIVYDNYLRDIARRYPNVAKLVTPARSFEGRPINYLKISTTNFEDTRKPIIFIEAATHAREWITPPTVTWAIKKLVEDVTEPDLLERFDWILLPISNPDGYEFSHTNDRMWRKTRSTHSSSSCVGVDGNRNYDFKWNTVGTSRNPCADNYAGRHAFSEIETRVVRDIIHENRSRMALFITMHSFGSMILYSWGHDGSLSNNAFALHSVGVSMADAIFANRLSHFPRYQVGNSAHILSAAAGASEDYAHNLGVPLSYTFELPGFRRPLNAQEGFRLNPRYIEQVCRETWEAIVVGARRAGDLYGRGH</sequence>
<comment type="caution">
    <text evidence="14">The sequence shown here is derived from an EMBL/GenBank/DDBJ whole genome shotgun (WGS) entry which is preliminary data.</text>
</comment>
<feature type="active site" description="Proton donor/acceptor" evidence="11">
    <location>
        <position position="383"/>
    </location>
</feature>
<keyword evidence="10" id="KW-1015">Disulfide bond</keyword>
<keyword evidence="6 12" id="KW-0732">Signal</keyword>
<dbReference type="AlphaFoldDB" id="A0ABD0SWG8"/>
<dbReference type="InterPro" id="IPR000834">
    <property type="entry name" value="Peptidase_M14"/>
</dbReference>
<dbReference type="PANTHER" id="PTHR11705:SF140">
    <property type="entry name" value="FI02848P-RELATED"/>
    <property type="match status" value="1"/>
</dbReference>
<keyword evidence="7" id="KW-0378">Hydrolase</keyword>
<evidence type="ECO:0000256" key="7">
    <source>
        <dbReference type="ARBA" id="ARBA00022801"/>
    </source>
</evidence>
<dbReference type="Gene3D" id="3.30.70.340">
    <property type="entry name" value="Metallocarboxypeptidase-like"/>
    <property type="match status" value="1"/>
</dbReference>
<evidence type="ECO:0000256" key="3">
    <source>
        <dbReference type="ARBA" id="ARBA00022645"/>
    </source>
</evidence>
<dbReference type="InterPro" id="IPR057246">
    <property type="entry name" value="CARBOXYPEPT_ZN_1"/>
</dbReference>
<dbReference type="Gene3D" id="3.40.630.10">
    <property type="entry name" value="Zn peptidases"/>
    <property type="match status" value="1"/>
</dbReference>
<evidence type="ECO:0000256" key="12">
    <source>
        <dbReference type="SAM" id="SignalP"/>
    </source>
</evidence>
<dbReference type="SUPFAM" id="SSF53187">
    <property type="entry name" value="Zn-dependent exopeptidases"/>
    <property type="match status" value="1"/>
</dbReference>
<name>A0ABD0SWG8_LOXSC</name>
<accession>A0ABD0SWG8</accession>
<evidence type="ECO:0000313" key="15">
    <source>
        <dbReference type="Proteomes" id="UP001549921"/>
    </source>
</evidence>
<dbReference type="PRINTS" id="PR00765">
    <property type="entry name" value="CRBOXYPTASEA"/>
</dbReference>
<gene>
    <name evidence="14" type="ORF">ABMA28_003561</name>
</gene>